<proteinExistence type="predicted"/>
<sequence length="401" mass="44035">MSLPTLTDRPSRLYARVERVLGGWPRHEQETYWAHSDAWAIAALDWLNGQRAGRAIWVATYEPGDGTTRPLAHIVVEAAGTQWDTSGPGAIARWETAHPGSVTWTLASADSLRALRLEHSGRTVDPQRVMEAATRIRGREQERLHDMNARVRAVLADRTPNLVDLMEAIDEGAALTARAPDGRTVLQWALDRDPNDAEFLTYLMNCGAYVLQPGRDGLTALDQAHRTGAFDARDLMLTHFSHEQRRLLLGHLRAHHTQEQDGAKPSVWEQAEVAASTRVADPLTVAYMAKGAADVLKHLPRLPKGIAGELDLVDQVIAHAPLIDAMADLRRDDLAGVFVYEVAEPLGAFIAQRLVAGDGVDLQDAVRVKARALVADCCMDAGTNQTSGQRTTTTQGWEREL</sequence>
<protein>
    <submittedName>
        <fullName evidence="1">Ankyrin repeat domain-containing protein</fullName>
    </submittedName>
</protein>
<dbReference type="EMBL" id="QRBF01000001">
    <property type="protein sequence ID" value="RDS85909.1"/>
    <property type="molecule type" value="Genomic_DNA"/>
</dbReference>
<dbReference type="SUPFAM" id="SSF48403">
    <property type="entry name" value="Ankyrin repeat"/>
    <property type="match status" value="1"/>
</dbReference>
<dbReference type="Gene3D" id="1.25.40.20">
    <property type="entry name" value="Ankyrin repeat-containing domain"/>
    <property type="match status" value="1"/>
</dbReference>
<gene>
    <name evidence="1" type="ORF">DWU99_01125</name>
</gene>
<keyword evidence="2" id="KW-1185">Reference proteome</keyword>
<dbReference type="AlphaFoldDB" id="A0A370XBY0"/>
<comment type="caution">
    <text evidence="1">The sequence shown here is derived from an EMBL/GenBank/DDBJ whole genome shotgun (WGS) entry which is preliminary data.</text>
</comment>
<accession>A0A370XBY0</accession>
<name>A0A370XBY0_9GAMM</name>
<dbReference type="InterPro" id="IPR036770">
    <property type="entry name" value="Ankyrin_rpt-contain_sf"/>
</dbReference>
<dbReference type="Proteomes" id="UP000255334">
    <property type="component" value="Unassembled WGS sequence"/>
</dbReference>
<reference evidence="1 2" key="1">
    <citation type="submission" date="2018-07" db="EMBL/GenBank/DDBJ databases">
        <title>Dyella monticola sp. nov. and Dyella psychrodurans sp. nov. isolated from monsoon evergreen broad-leaved forest soil of Dinghu Mountain, China.</title>
        <authorList>
            <person name="Gao Z."/>
            <person name="Qiu L."/>
        </authorList>
    </citation>
    <scope>NUCLEOTIDE SEQUENCE [LARGE SCALE GENOMIC DNA]</scope>
    <source>
        <strain evidence="1 2">4MSK11</strain>
    </source>
</reference>
<organism evidence="1 2">
    <name type="scientific">Dyella psychrodurans</name>
    <dbReference type="NCBI Taxonomy" id="1927960"/>
    <lineage>
        <taxon>Bacteria</taxon>
        <taxon>Pseudomonadati</taxon>
        <taxon>Pseudomonadota</taxon>
        <taxon>Gammaproteobacteria</taxon>
        <taxon>Lysobacterales</taxon>
        <taxon>Rhodanobacteraceae</taxon>
        <taxon>Dyella</taxon>
    </lineage>
</organism>
<evidence type="ECO:0000313" key="2">
    <source>
        <dbReference type="Proteomes" id="UP000255334"/>
    </source>
</evidence>
<evidence type="ECO:0000313" key="1">
    <source>
        <dbReference type="EMBL" id="RDS85909.1"/>
    </source>
</evidence>
<dbReference type="RefSeq" id="WP_115476160.1">
    <property type="nucleotide sequence ID" value="NZ_QRBF01000001.1"/>
</dbReference>